<reference evidence="1" key="1">
    <citation type="submission" date="2021-02" db="EMBL/GenBank/DDBJ databases">
        <title>Thiocyanate and organic carbon inputs drive convergent selection for specific autotrophic Afipia and Thiobacillus strains within complex microbiomes.</title>
        <authorList>
            <person name="Huddy R.J."/>
            <person name="Sachdeva R."/>
            <person name="Kadzinga F."/>
            <person name="Kantor R.S."/>
            <person name="Harrison S.T.L."/>
            <person name="Banfield J.F."/>
        </authorList>
    </citation>
    <scope>NUCLEOTIDE SEQUENCE</scope>
    <source>
        <strain evidence="1">SCN18_10_11_15_R1_P_69_7</strain>
    </source>
</reference>
<gene>
    <name evidence="1" type="ORF">J0H45_09835</name>
</gene>
<dbReference type="AlphaFoldDB" id="A0A9D8L236"/>
<evidence type="ECO:0000313" key="1">
    <source>
        <dbReference type="EMBL" id="MBN8799641.1"/>
    </source>
</evidence>
<dbReference type="InterPro" id="IPR056908">
    <property type="entry name" value="Gp80-like"/>
</dbReference>
<evidence type="ECO:0000313" key="2">
    <source>
        <dbReference type="Proteomes" id="UP000664815"/>
    </source>
</evidence>
<accession>A0A9D8L236</accession>
<protein>
    <submittedName>
        <fullName evidence="1">Uncharacterized protein</fullName>
    </submittedName>
</protein>
<dbReference type="Pfam" id="PF23140">
    <property type="entry name" value="Gp80"/>
    <property type="match status" value="1"/>
</dbReference>
<dbReference type="EMBL" id="JAFKMG010000914">
    <property type="protein sequence ID" value="MBN8799641.1"/>
    <property type="molecule type" value="Genomic_DNA"/>
</dbReference>
<dbReference type="Proteomes" id="UP000664815">
    <property type="component" value="Unassembled WGS sequence"/>
</dbReference>
<proteinExistence type="predicted"/>
<sequence length="148" mass="14411">MANNATTALKNGLAALIFNNAALTGLGDAGGLLPSAAAGALYISAHTADPGVGGTQNTSEANYMGYARVAVARTSAGWTVNGANVKNAADVLLPEATGGASNVTFFGIGTAASGAGKLLFKIPATQAYAVTTGVALKIAAGVIDVTVE</sequence>
<organism evidence="1 2">
    <name type="scientific">Stenotrophomonas nitritireducens</name>
    <dbReference type="NCBI Taxonomy" id="83617"/>
    <lineage>
        <taxon>Bacteria</taxon>
        <taxon>Pseudomonadati</taxon>
        <taxon>Pseudomonadota</taxon>
        <taxon>Gammaproteobacteria</taxon>
        <taxon>Lysobacterales</taxon>
        <taxon>Lysobacteraceae</taxon>
        <taxon>Stenotrophomonas</taxon>
    </lineage>
</organism>
<name>A0A9D8L236_9GAMM</name>
<comment type="caution">
    <text evidence="1">The sequence shown here is derived from an EMBL/GenBank/DDBJ whole genome shotgun (WGS) entry which is preliminary data.</text>
</comment>
<dbReference type="RefSeq" id="WP_273081221.1">
    <property type="nucleotide sequence ID" value="NZ_JAFKME010000004.1"/>
</dbReference>